<evidence type="ECO:0000256" key="9">
    <source>
        <dbReference type="SAM" id="SignalP"/>
    </source>
</evidence>
<keyword evidence="11" id="KW-0808">Transferase</keyword>
<dbReference type="PROSITE" id="PS50927">
    <property type="entry name" value="BULB_LECTIN"/>
    <property type="match status" value="1"/>
</dbReference>
<evidence type="ECO:0000313" key="11">
    <source>
        <dbReference type="EMBL" id="KAF5740299.1"/>
    </source>
</evidence>
<keyword evidence="11" id="KW-0418">Kinase</keyword>
<keyword evidence="11" id="KW-0675">Receptor</keyword>
<evidence type="ECO:0000256" key="3">
    <source>
        <dbReference type="ARBA" id="ARBA00022729"/>
    </source>
</evidence>
<accession>A0A7J7D236</accession>
<keyword evidence="4 8" id="KW-1133">Transmembrane helix</keyword>
<keyword evidence="12" id="KW-1185">Reference proteome</keyword>
<organism evidence="11 12">
    <name type="scientific">Tripterygium wilfordii</name>
    <name type="common">Thunder God vine</name>
    <dbReference type="NCBI Taxonomy" id="458696"/>
    <lineage>
        <taxon>Eukaryota</taxon>
        <taxon>Viridiplantae</taxon>
        <taxon>Streptophyta</taxon>
        <taxon>Embryophyta</taxon>
        <taxon>Tracheophyta</taxon>
        <taxon>Spermatophyta</taxon>
        <taxon>Magnoliopsida</taxon>
        <taxon>eudicotyledons</taxon>
        <taxon>Gunneridae</taxon>
        <taxon>Pentapetalae</taxon>
        <taxon>rosids</taxon>
        <taxon>fabids</taxon>
        <taxon>Celastrales</taxon>
        <taxon>Celastraceae</taxon>
        <taxon>Tripterygium</taxon>
    </lineage>
</organism>
<dbReference type="InterPro" id="IPR001480">
    <property type="entry name" value="Bulb-type_lectin_dom"/>
</dbReference>
<dbReference type="Pfam" id="PF01453">
    <property type="entry name" value="B_lectin"/>
    <property type="match status" value="1"/>
</dbReference>
<evidence type="ECO:0000256" key="2">
    <source>
        <dbReference type="ARBA" id="ARBA00022692"/>
    </source>
</evidence>
<dbReference type="SMART" id="SM00108">
    <property type="entry name" value="B_lectin"/>
    <property type="match status" value="1"/>
</dbReference>
<dbReference type="InterPro" id="IPR000858">
    <property type="entry name" value="S_locus_glycoprot_dom"/>
</dbReference>
<name>A0A7J7D236_TRIWF</name>
<dbReference type="PANTHER" id="PTHR47974:SF27">
    <property type="entry name" value="RECEPTOR-LIKE SERINE_THREONINE-PROTEIN KINASE"/>
    <property type="match status" value="1"/>
</dbReference>
<comment type="caution">
    <text evidence="11">The sequence shown here is derived from an EMBL/GenBank/DDBJ whole genome shotgun (WGS) entry which is preliminary data.</text>
</comment>
<gene>
    <name evidence="11" type="ORF">HS088_TW11G00366</name>
</gene>
<feature type="transmembrane region" description="Helical" evidence="8">
    <location>
        <begin position="442"/>
        <end position="466"/>
    </location>
</feature>
<dbReference type="PANTHER" id="PTHR47974">
    <property type="entry name" value="OS07G0415500 PROTEIN"/>
    <property type="match status" value="1"/>
</dbReference>
<dbReference type="GO" id="GO:0048544">
    <property type="term" value="P:recognition of pollen"/>
    <property type="evidence" value="ECO:0007669"/>
    <property type="project" value="InterPro"/>
</dbReference>
<dbReference type="Gene3D" id="1.10.510.10">
    <property type="entry name" value="Transferase(Phosphotransferase) domain 1"/>
    <property type="match status" value="1"/>
</dbReference>
<keyword evidence="7" id="KW-0325">Glycoprotein</keyword>
<feature type="signal peptide" evidence="9">
    <location>
        <begin position="1"/>
        <end position="19"/>
    </location>
</feature>
<dbReference type="EMBL" id="JAAARO010000011">
    <property type="protein sequence ID" value="KAF5740299.1"/>
    <property type="molecule type" value="Genomic_DNA"/>
</dbReference>
<dbReference type="GO" id="GO:0030246">
    <property type="term" value="F:carbohydrate binding"/>
    <property type="evidence" value="ECO:0007669"/>
    <property type="project" value="UniProtKB-KW"/>
</dbReference>
<keyword evidence="11" id="KW-0430">Lectin</keyword>
<dbReference type="Pfam" id="PF00954">
    <property type="entry name" value="S_locus_glycop"/>
    <property type="match status" value="1"/>
</dbReference>
<proteinExistence type="predicted"/>
<dbReference type="Proteomes" id="UP000593562">
    <property type="component" value="Unassembled WGS sequence"/>
</dbReference>
<keyword evidence="3 9" id="KW-0732">Signal</keyword>
<dbReference type="GO" id="GO:0016301">
    <property type="term" value="F:kinase activity"/>
    <property type="evidence" value="ECO:0007669"/>
    <property type="project" value="UniProtKB-KW"/>
</dbReference>
<evidence type="ECO:0000256" key="1">
    <source>
        <dbReference type="ARBA" id="ARBA00004167"/>
    </source>
</evidence>
<dbReference type="GO" id="GO:0016020">
    <property type="term" value="C:membrane"/>
    <property type="evidence" value="ECO:0007669"/>
    <property type="project" value="UniProtKB-SubCell"/>
</dbReference>
<feature type="domain" description="Bulb-type lectin" evidence="10">
    <location>
        <begin position="29"/>
        <end position="147"/>
    </location>
</feature>
<dbReference type="AlphaFoldDB" id="A0A7J7D236"/>
<dbReference type="CDD" id="cd00028">
    <property type="entry name" value="B_lectin"/>
    <property type="match status" value="1"/>
</dbReference>
<evidence type="ECO:0000256" key="6">
    <source>
        <dbReference type="ARBA" id="ARBA00023157"/>
    </source>
</evidence>
<keyword evidence="5 8" id="KW-0472">Membrane</keyword>
<dbReference type="InterPro" id="IPR036426">
    <property type="entry name" value="Bulb-type_lectin_dom_sf"/>
</dbReference>
<protein>
    <submittedName>
        <fullName evidence="11">G-type lectin S-receptor-like serine/threonine-protein kinase</fullName>
    </submittedName>
</protein>
<dbReference type="SUPFAM" id="SSF51110">
    <property type="entry name" value="alpha-D-mannose-specific plant lectins"/>
    <property type="match status" value="1"/>
</dbReference>
<keyword evidence="6" id="KW-1015">Disulfide bond</keyword>
<evidence type="ECO:0000259" key="10">
    <source>
        <dbReference type="PROSITE" id="PS50927"/>
    </source>
</evidence>
<dbReference type="Gene3D" id="2.90.10.30">
    <property type="match status" value="1"/>
</dbReference>
<feature type="chain" id="PRO_5029876777" evidence="9">
    <location>
        <begin position="20"/>
        <end position="657"/>
    </location>
</feature>
<sequence>METILFFSTCFLLYALASGSSFKELIYPNFTASNLQFVEGSGSFFYSHNGTFKAAIFNPGTQQSNFYLCVIHVASNTIIWSANRDSPISNSGQMMLTTEGIAIADRYGIPKWSTPPLRSAVYALLLAETGNLVLLDHFNSSLWESFHNPTDTIVMGQYLPVGAFLSSSVSNDDLSMGDYRFIITGSDAILQWNGQTYWKLSMETKAYTNSNYVAEYMTVNRTGLFLFSRNGSVVVIQVNLSPSDFRIAQLGASGQFIVRSFSNGDWETEFLGPVDSCQIPFICGSIGLCNGDSTSNTPTCSCPLDFHGGSQNTSGCVPNDSSFSLPHACDSADKDTQSNLSDFSYLTLGEGIGYFATEFNTPVKFGVNLSVCQDFCTGDCLCLGVFYENSSGSCYALEKELGSVIWSNSIEDDMLAYIKALVQTSPTPSNGNNNVDDQGQNFPLAALVLLPFTGCFLVVAFGFLWWRRQRLFKSHELKLRQRNSLSSRDLENFFIPGLPKKFNHSLDHNNSAGGQSILSSGSGLVYFPLFALEMHEQGRYLELADPRLEGRVTSEDVEKLVRIALCCAHEEPALRPSMASVVGMLEGGISLGKPRLESLNFLRFIGRRFTEASTIEEEKQQSVIILYPQADTSPISITSGSRACLSYISSQQVSGPR</sequence>
<evidence type="ECO:0000256" key="7">
    <source>
        <dbReference type="ARBA" id="ARBA00023180"/>
    </source>
</evidence>
<reference evidence="11 12" key="1">
    <citation type="journal article" date="2020" name="Nat. Commun.">
        <title>Genome of Tripterygium wilfordii and identification of cytochrome P450 involved in triptolide biosynthesis.</title>
        <authorList>
            <person name="Tu L."/>
            <person name="Su P."/>
            <person name="Zhang Z."/>
            <person name="Gao L."/>
            <person name="Wang J."/>
            <person name="Hu T."/>
            <person name="Zhou J."/>
            <person name="Zhang Y."/>
            <person name="Zhao Y."/>
            <person name="Liu Y."/>
            <person name="Song Y."/>
            <person name="Tong Y."/>
            <person name="Lu Y."/>
            <person name="Yang J."/>
            <person name="Xu C."/>
            <person name="Jia M."/>
            <person name="Peters R.J."/>
            <person name="Huang L."/>
            <person name="Gao W."/>
        </authorList>
    </citation>
    <scope>NUCLEOTIDE SEQUENCE [LARGE SCALE GENOMIC DNA]</scope>
    <source>
        <strain evidence="12">cv. XIE 37</strain>
        <tissue evidence="11">Leaf</tissue>
    </source>
</reference>
<dbReference type="InParanoid" id="A0A7J7D236"/>
<evidence type="ECO:0000256" key="4">
    <source>
        <dbReference type="ARBA" id="ARBA00022989"/>
    </source>
</evidence>
<evidence type="ECO:0000256" key="5">
    <source>
        <dbReference type="ARBA" id="ARBA00023136"/>
    </source>
</evidence>
<evidence type="ECO:0000256" key="8">
    <source>
        <dbReference type="SAM" id="Phobius"/>
    </source>
</evidence>
<evidence type="ECO:0000313" key="12">
    <source>
        <dbReference type="Proteomes" id="UP000593562"/>
    </source>
</evidence>
<comment type="subcellular location">
    <subcellularLocation>
        <location evidence="1">Membrane</location>
        <topology evidence="1">Single-pass membrane protein</topology>
    </subcellularLocation>
</comment>
<keyword evidence="2 8" id="KW-0812">Transmembrane</keyword>